<protein>
    <submittedName>
        <fullName evidence="2">Uncharacterized protein</fullName>
    </submittedName>
</protein>
<dbReference type="PANTHER" id="PTHR33165:SF85">
    <property type="entry name" value="OS08G0285100 PROTEIN"/>
    <property type="match status" value="1"/>
</dbReference>
<dbReference type="Proteomes" id="UP000275267">
    <property type="component" value="Unassembled WGS sequence"/>
</dbReference>
<organism evidence="2 3">
    <name type="scientific">Panicum miliaceum</name>
    <name type="common">Proso millet</name>
    <name type="synonym">Broomcorn millet</name>
    <dbReference type="NCBI Taxonomy" id="4540"/>
    <lineage>
        <taxon>Eukaryota</taxon>
        <taxon>Viridiplantae</taxon>
        <taxon>Streptophyta</taxon>
        <taxon>Embryophyta</taxon>
        <taxon>Tracheophyta</taxon>
        <taxon>Spermatophyta</taxon>
        <taxon>Magnoliopsida</taxon>
        <taxon>Liliopsida</taxon>
        <taxon>Poales</taxon>
        <taxon>Poaceae</taxon>
        <taxon>PACMAD clade</taxon>
        <taxon>Panicoideae</taxon>
        <taxon>Panicodae</taxon>
        <taxon>Paniceae</taxon>
        <taxon>Panicinae</taxon>
        <taxon>Panicum</taxon>
        <taxon>Panicum sect. Panicum</taxon>
    </lineage>
</organism>
<accession>A0A3L6R7S8</accession>
<gene>
    <name evidence="2" type="ORF">C2845_PM06G05260</name>
</gene>
<evidence type="ECO:0000313" key="3">
    <source>
        <dbReference type="Proteomes" id="UP000275267"/>
    </source>
</evidence>
<comment type="caution">
    <text evidence="2">The sequence shown here is derived from an EMBL/GenBank/DDBJ whole genome shotgun (WGS) entry which is preliminary data.</text>
</comment>
<name>A0A3L6R7S8_PANMI</name>
<feature type="compositionally biased region" description="Polar residues" evidence="1">
    <location>
        <begin position="51"/>
        <end position="60"/>
    </location>
</feature>
<evidence type="ECO:0000256" key="1">
    <source>
        <dbReference type="SAM" id="MobiDB-lite"/>
    </source>
</evidence>
<reference evidence="3" key="1">
    <citation type="journal article" date="2019" name="Nat. Commun.">
        <title>The genome of broomcorn millet.</title>
        <authorList>
            <person name="Zou C."/>
            <person name="Miki D."/>
            <person name="Li D."/>
            <person name="Tang Q."/>
            <person name="Xiao L."/>
            <person name="Rajput S."/>
            <person name="Deng P."/>
            <person name="Jia W."/>
            <person name="Huang R."/>
            <person name="Zhang M."/>
            <person name="Sun Y."/>
            <person name="Hu J."/>
            <person name="Fu X."/>
            <person name="Schnable P.S."/>
            <person name="Li F."/>
            <person name="Zhang H."/>
            <person name="Feng B."/>
            <person name="Zhu X."/>
            <person name="Liu R."/>
            <person name="Schnable J.C."/>
            <person name="Zhu J.-K."/>
            <person name="Zhang H."/>
        </authorList>
    </citation>
    <scope>NUCLEOTIDE SEQUENCE [LARGE SCALE GENOMIC DNA]</scope>
</reference>
<proteinExistence type="predicted"/>
<feature type="region of interest" description="Disordered" evidence="1">
    <location>
        <begin position="1"/>
        <end position="73"/>
    </location>
</feature>
<evidence type="ECO:0000313" key="2">
    <source>
        <dbReference type="EMBL" id="RLM98702.1"/>
    </source>
</evidence>
<keyword evidence="3" id="KW-1185">Reference proteome</keyword>
<dbReference type="AlphaFoldDB" id="A0A3L6R7S8"/>
<dbReference type="STRING" id="4540.A0A3L6R7S8"/>
<dbReference type="OrthoDB" id="651477at2759"/>
<dbReference type="EMBL" id="PQIB02000009">
    <property type="protein sequence ID" value="RLM98702.1"/>
    <property type="molecule type" value="Genomic_DNA"/>
</dbReference>
<sequence length="287" mass="30584">MDLFAAKAAVTKGKAPSGLLRRSRPAGRLETKKPKPTPSATSCRFRAASSIDRSAVSSPADSPEEDSAGRRRLRLVRKHTGTATGIRRGWRDHAADLGAGRGALDSRFRPRNWVVLAISPDAGPRRRLLNMATAASLSVDLPALTTHCHLCAVDGLLVLFHTIHPPPGPSQQRRHRVPPISTSSIVATVPTRSHYFDMFFPGGIDGYSINGAAYESTSPPTLVLCLRGNLHQLIFAKPGDAHWTLEPRLALEGSVFLLDLGAPFSASVSYLVAGGDGGEDADGTVFG</sequence>
<dbReference type="PANTHER" id="PTHR33165">
    <property type="entry name" value="F-BOX DOMAIN CONTAINING PROTEIN-LIKE-RELATED"/>
    <property type="match status" value="1"/>
</dbReference>